<dbReference type="Proteomes" id="UP000273145">
    <property type="component" value="Chromosome"/>
</dbReference>
<accession>A0A3S8RXJ0</accession>
<dbReference type="InterPro" id="IPR036291">
    <property type="entry name" value="NAD(P)-bd_dom_sf"/>
</dbReference>
<dbReference type="InterPro" id="IPR000683">
    <property type="entry name" value="Gfo/Idh/MocA-like_OxRdtase_N"/>
</dbReference>
<dbReference type="RefSeq" id="WP_125083608.1">
    <property type="nucleotide sequence ID" value="NZ_CP034248.1"/>
</dbReference>
<name>A0A3S8RXJ0_9BACL</name>
<dbReference type="Gene3D" id="3.30.360.10">
    <property type="entry name" value="Dihydrodipicolinate Reductase, domain 2"/>
    <property type="match status" value="1"/>
</dbReference>
<keyword evidence="4" id="KW-1185">Reference proteome</keyword>
<dbReference type="Gene3D" id="3.40.50.720">
    <property type="entry name" value="NAD(P)-binding Rossmann-like Domain"/>
    <property type="match status" value="1"/>
</dbReference>
<dbReference type="Pfam" id="PF01408">
    <property type="entry name" value="GFO_IDH_MocA"/>
    <property type="match status" value="1"/>
</dbReference>
<evidence type="ECO:0000313" key="3">
    <source>
        <dbReference type="EMBL" id="AZK47584.1"/>
    </source>
</evidence>
<gene>
    <name evidence="3" type="ORF">EIM92_16695</name>
</gene>
<evidence type="ECO:0000313" key="4">
    <source>
        <dbReference type="Proteomes" id="UP000273145"/>
    </source>
</evidence>
<feature type="domain" description="GFO/IDH/MocA-like oxidoreductase" evidence="2">
    <location>
        <begin position="132"/>
        <end position="246"/>
    </location>
</feature>
<protein>
    <submittedName>
        <fullName evidence="3">Gfo/Idh/MocA family oxidoreductase</fullName>
    </submittedName>
</protein>
<reference evidence="3 4" key="1">
    <citation type="submission" date="2018-11" db="EMBL/GenBank/DDBJ databases">
        <title>Genome sequencing of Paenibacillus lentus DSM25539(T).</title>
        <authorList>
            <person name="Kook J.-K."/>
            <person name="Park S.-N."/>
            <person name="Lim Y.K."/>
        </authorList>
    </citation>
    <scope>NUCLEOTIDE SEQUENCE [LARGE SCALE GENOMIC DNA]</scope>
    <source>
        <strain evidence="3 4">DSM 25539</strain>
    </source>
</reference>
<evidence type="ECO:0000259" key="2">
    <source>
        <dbReference type="Pfam" id="PF22725"/>
    </source>
</evidence>
<dbReference type="SUPFAM" id="SSF51735">
    <property type="entry name" value="NAD(P)-binding Rossmann-fold domains"/>
    <property type="match status" value="1"/>
</dbReference>
<proteinExistence type="predicted"/>
<dbReference type="InterPro" id="IPR055170">
    <property type="entry name" value="GFO_IDH_MocA-like_dom"/>
</dbReference>
<dbReference type="PANTHER" id="PTHR43054">
    <property type="match status" value="1"/>
</dbReference>
<dbReference type="EMBL" id="CP034248">
    <property type="protein sequence ID" value="AZK47584.1"/>
    <property type="molecule type" value="Genomic_DNA"/>
</dbReference>
<dbReference type="KEGG" id="plen:EIM92_16695"/>
<dbReference type="Pfam" id="PF22725">
    <property type="entry name" value="GFO_IDH_MocA_C3"/>
    <property type="match status" value="1"/>
</dbReference>
<sequence length="327" mass="36533">MNIATIGTGFIVDTFLAAAKQIKDIHCVAMYSRNKETAQPLAEKYGIPVIYTELDALMADPKIDFVYIASPNSLHCEHATLALEHGKHVICEKPFTSTVAELDRLIALAKHKNLMLFEAITTLHLPNYQLAKEQLAQLGAIKFIQCNYSQYSSRYNQLLNGETPNVFSTEFSGGALTDINIYNLHFVMNMFGAPQSVSYTANKHPNGIDTSGILVLKYSDFIAQCVGCKDTNSMNFVLIQGEKGYLHVEHGANGCRKLILHANGRETLLNAQTNENLLYYELTAFKQMYQAQDYQQCHQLLDHSRSVIETVVQARQDAQIVFAADTL</sequence>
<dbReference type="OrthoDB" id="9815825at2"/>
<dbReference type="AlphaFoldDB" id="A0A3S8RXJ0"/>
<feature type="domain" description="Gfo/Idh/MocA-like oxidoreductase N-terminal" evidence="1">
    <location>
        <begin position="1"/>
        <end position="117"/>
    </location>
</feature>
<evidence type="ECO:0000259" key="1">
    <source>
        <dbReference type="Pfam" id="PF01408"/>
    </source>
</evidence>
<dbReference type="PANTHER" id="PTHR43054:SF1">
    <property type="entry name" value="SCYLLO-INOSITOL 2-DEHYDROGENASE (NADP(+)) IOLU"/>
    <property type="match status" value="1"/>
</dbReference>
<organism evidence="3 4">
    <name type="scientific">Paenibacillus lentus</name>
    <dbReference type="NCBI Taxonomy" id="1338368"/>
    <lineage>
        <taxon>Bacteria</taxon>
        <taxon>Bacillati</taxon>
        <taxon>Bacillota</taxon>
        <taxon>Bacilli</taxon>
        <taxon>Bacillales</taxon>
        <taxon>Paenibacillaceae</taxon>
        <taxon>Paenibacillus</taxon>
    </lineage>
</organism>
<dbReference type="SUPFAM" id="SSF55347">
    <property type="entry name" value="Glyceraldehyde-3-phosphate dehydrogenase-like, C-terminal domain"/>
    <property type="match status" value="1"/>
</dbReference>
<dbReference type="GO" id="GO:0000166">
    <property type="term" value="F:nucleotide binding"/>
    <property type="evidence" value="ECO:0007669"/>
    <property type="project" value="InterPro"/>
</dbReference>